<sequence>MEQPQPLADVVHSKSWQRIVAVLLVGVAFAFHQGVIDLVRVWATQADYSHGFLVPFVAAYLLYLRRHQFPPLIEWPEPWGLAPLIAGVTISTFASTYNYAKEFGQGIGLILALTGVVLIVLGRPGLRWAWPGLAFLVFMVKMPDRIEILFTFKLRQIATQSSNFLLQMLGYPAYVSGPGGTVITVGDVRLGVEWACSGLSMVLTFVAMGAAFALLMTKRPASDRLLVFASSIPIAIISNIIRITVTALVYIAADNKDNTWKWIGDRIVHDLAGWLMMPLALGFMWLLLKTVDWLFVVPPPPERDDVLRVATQAAAASWVVPERVVTDDPELAPKPKSQDGVKS</sequence>
<feature type="transmembrane region" description="Helical" evidence="8">
    <location>
        <begin position="227"/>
        <end position="251"/>
    </location>
</feature>
<proteinExistence type="predicted"/>
<feature type="transmembrane region" description="Helical" evidence="8">
    <location>
        <begin position="271"/>
        <end position="288"/>
    </location>
</feature>
<accession>A0A5C1A7Y7</accession>
<dbReference type="InterPro" id="IPR013426">
    <property type="entry name" value="EpsH-like"/>
</dbReference>
<dbReference type="InterPro" id="IPR019127">
    <property type="entry name" value="Exosortase"/>
</dbReference>
<comment type="subcellular location">
    <subcellularLocation>
        <location evidence="1">Cell membrane</location>
        <topology evidence="1">Multi-pass membrane protein</topology>
    </subcellularLocation>
</comment>
<dbReference type="GO" id="GO:0008233">
    <property type="term" value="F:peptidase activity"/>
    <property type="evidence" value="ECO:0007669"/>
    <property type="project" value="UniProtKB-KW"/>
</dbReference>
<keyword evidence="3" id="KW-0645">Protease</keyword>
<dbReference type="NCBIfam" id="TIGR04178">
    <property type="entry name" value="exo_archaeo"/>
    <property type="match status" value="1"/>
</dbReference>
<evidence type="ECO:0000256" key="6">
    <source>
        <dbReference type="ARBA" id="ARBA00022989"/>
    </source>
</evidence>
<protein>
    <submittedName>
        <fullName evidence="9">Exosortase</fullName>
    </submittedName>
</protein>
<name>A0A5C1A7Y7_9BACT</name>
<dbReference type="KEGG" id="lrs:PX52LOC_02348"/>
<feature type="transmembrane region" description="Helical" evidence="8">
    <location>
        <begin position="192"/>
        <end position="215"/>
    </location>
</feature>
<gene>
    <name evidence="9" type="ORF">PX52LOC_02348</name>
</gene>
<evidence type="ECO:0000256" key="1">
    <source>
        <dbReference type="ARBA" id="ARBA00004651"/>
    </source>
</evidence>
<evidence type="ECO:0000256" key="5">
    <source>
        <dbReference type="ARBA" id="ARBA00022801"/>
    </source>
</evidence>
<dbReference type="EMBL" id="CP042425">
    <property type="protein sequence ID" value="QEL15429.1"/>
    <property type="molecule type" value="Genomic_DNA"/>
</dbReference>
<keyword evidence="2" id="KW-1003">Cell membrane</keyword>
<dbReference type="Pfam" id="PF09721">
    <property type="entry name" value="Exosortase_EpsH"/>
    <property type="match status" value="1"/>
</dbReference>
<evidence type="ECO:0000256" key="3">
    <source>
        <dbReference type="ARBA" id="ARBA00022670"/>
    </source>
</evidence>
<dbReference type="Proteomes" id="UP000324974">
    <property type="component" value="Chromosome"/>
</dbReference>
<keyword evidence="10" id="KW-1185">Reference proteome</keyword>
<evidence type="ECO:0000313" key="10">
    <source>
        <dbReference type="Proteomes" id="UP000324974"/>
    </source>
</evidence>
<organism evidence="9 10">
    <name type="scientific">Limnoglobus roseus</name>
    <dbReference type="NCBI Taxonomy" id="2598579"/>
    <lineage>
        <taxon>Bacteria</taxon>
        <taxon>Pseudomonadati</taxon>
        <taxon>Planctomycetota</taxon>
        <taxon>Planctomycetia</taxon>
        <taxon>Gemmatales</taxon>
        <taxon>Gemmataceae</taxon>
        <taxon>Limnoglobus</taxon>
    </lineage>
</organism>
<dbReference type="GO" id="GO:0005886">
    <property type="term" value="C:plasma membrane"/>
    <property type="evidence" value="ECO:0007669"/>
    <property type="project" value="UniProtKB-SubCell"/>
</dbReference>
<reference evidence="10" key="1">
    <citation type="submission" date="2019-08" db="EMBL/GenBank/DDBJ databases">
        <title>Limnoglobus roseus gen. nov., sp. nov., a novel freshwater planctomycete with a giant genome from the family Gemmataceae.</title>
        <authorList>
            <person name="Kulichevskaya I.S."/>
            <person name="Naumoff D.G."/>
            <person name="Miroshnikov K."/>
            <person name="Ivanova A."/>
            <person name="Philippov D.A."/>
            <person name="Hakobyan A."/>
            <person name="Rijpstra I.C."/>
            <person name="Sinninghe Damste J.S."/>
            <person name="Liesack W."/>
            <person name="Dedysh S.N."/>
        </authorList>
    </citation>
    <scope>NUCLEOTIDE SEQUENCE [LARGE SCALE GENOMIC DNA]</scope>
    <source>
        <strain evidence="10">PX52</strain>
    </source>
</reference>
<keyword evidence="5" id="KW-0378">Hydrolase</keyword>
<evidence type="ECO:0000256" key="7">
    <source>
        <dbReference type="ARBA" id="ARBA00023136"/>
    </source>
</evidence>
<dbReference type="GO" id="GO:0006508">
    <property type="term" value="P:proteolysis"/>
    <property type="evidence" value="ECO:0007669"/>
    <property type="project" value="UniProtKB-KW"/>
</dbReference>
<dbReference type="InterPro" id="IPR026392">
    <property type="entry name" value="Exo/Archaeosortase_dom"/>
</dbReference>
<dbReference type="RefSeq" id="WP_168218924.1">
    <property type="nucleotide sequence ID" value="NZ_CP042425.1"/>
</dbReference>
<evidence type="ECO:0000313" key="9">
    <source>
        <dbReference type="EMBL" id="QEL15429.1"/>
    </source>
</evidence>
<evidence type="ECO:0000256" key="4">
    <source>
        <dbReference type="ARBA" id="ARBA00022692"/>
    </source>
</evidence>
<feature type="transmembrane region" description="Helical" evidence="8">
    <location>
        <begin position="78"/>
        <end position="99"/>
    </location>
</feature>
<dbReference type="NCBIfam" id="TIGR02602">
    <property type="entry name" value="8TM_EpsH"/>
    <property type="match status" value="1"/>
</dbReference>
<feature type="transmembrane region" description="Helical" evidence="8">
    <location>
        <begin position="106"/>
        <end position="122"/>
    </location>
</feature>
<keyword evidence="6 8" id="KW-1133">Transmembrane helix</keyword>
<evidence type="ECO:0000256" key="2">
    <source>
        <dbReference type="ARBA" id="ARBA00022475"/>
    </source>
</evidence>
<evidence type="ECO:0000256" key="8">
    <source>
        <dbReference type="SAM" id="Phobius"/>
    </source>
</evidence>
<keyword evidence="7 8" id="KW-0472">Membrane</keyword>
<feature type="transmembrane region" description="Helical" evidence="8">
    <location>
        <begin position="16"/>
        <end position="36"/>
    </location>
</feature>
<feature type="transmembrane region" description="Helical" evidence="8">
    <location>
        <begin position="48"/>
        <end position="66"/>
    </location>
</feature>
<dbReference type="AlphaFoldDB" id="A0A5C1A7Y7"/>
<keyword evidence="4 8" id="KW-0812">Transmembrane</keyword>